<evidence type="ECO:0000259" key="7">
    <source>
        <dbReference type="Pfam" id="PF00892"/>
    </source>
</evidence>
<keyword evidence="5 6" id="KW-0472">Membrane</keyword>
<evidence type="ECO:0000256" key="4">
    <source>
        <dbReference type="ARBA" id="ARBA00022989"/>
    </source>
</evidence>
<organism evidence="8 9">
    <name type="scientific">Paraglaciecola chathamensis S18K6</name>
    <dbReference type="NCBI Taxonomy" id="1127672"/>
    <lineage>
        <taxon>Bacteria</taxon>
        <taxon>Pseudomonadati</taxon>
        <taxon>Pseudomonadota</taxon>
        <taxon>Gammaproteobacteria</taxon>
        <taxon>Alteromonadales</taxon>
        <taxon>Alteromonadaceae</taxon>
        <taxon>Paraglaciecola</taxon>
    </lineage>
</organism>
<comment type="subcellular location">
    <subcellularLocation>
        <location evidence="1">Cell membrane</location>
        <topology evidence="1">Multi-pass membrane protein</topology>
    </subcellularLocation>
</comment>
<dbReference type="InterPro" id="IPR037185">
    <property type="entry name" value="EmrE-like"/>
</dbReference>
<evidence type="ECO:0000256" key="2">
    <source>
        <dbReference type="ARBA" id="ARBA00022475"/>
    </source>
</evidence>
<gene>
    <name evidence="8" type="ORF">GCHA_3991</name>
</gene>
<dbReference type="InterPro" id="IPR000620">
    <property type="entry name" value="EamA_dom"/>
</dbReference>
<feature type="domain" description="EamA" evidence="7">
    <location>
        <begin position="6"/>
        <end position="107"/>
    </location>
</feature>
<evidence type="ECO:0000313" key="9">
    <source>
        <dbReference type="Proteomes" id="UP000006320"/>
    </source>
</evidence>
<dbReference type="Proteomes" id="UP000006320">
    <property type="component" value="Unassembled WGS sequence"/>
</dbReference>
<keyword evidence="3 6" id="KW-0812">Transmembrane</keyword>
<feature type="transmembrane region" description="Helical" evidence="6">
    <location>
        <begin position="91"/>
        <end position="110"/>
    </location>
</feature>
<comment type="caution">
    <text evidence="8">The sequence shown here is derived from an EMBL/GenBank/DDBJ whole genome shotgun (WGS) entry which is preliminary data.</text>
</comment>
<feature type="transmembrane region" description="Helical" evidence="6">
    <location>
        <begin position="116"/>
        <end position="134"/>
    </location>
</feature>
<name>A0AAV3V587_9ALTE</name>
<dbReference type="EMBL" id="BAEM01000053">
    <property type="protein sequence ID" value="GAC11917.1"/>
    <property type="molecule type" value="Genomic_DNA"/>
</dbReference>
<dbReference type="PANTHER" id="PTHR42920">
    <property type="entry name" value="OS03G0707200 PROTEIN-RELATED"/>
    <property type="match status" value="1"/>
</dbReference>
<evidence type="ECO:0000256" key="5">
    <source>
        <dbReference type="ARBA" id="ARBA00023136"/>
    </source>
</evidence>
<feature type="transmembrane region" description="Helical" evidence="6">
    <location>
        <begin position="146"/>
        <end position="165"/>
    </location>
</feature>
<feature type="transmembrane region" description="Helical" evidence="6">
    <location>
        <begin position="6"/>
        <end position="23"/>
    </location>
</feature>
<reference evidence="8 9" key="1">
    <citation type="journal article" date="2017" name="Antonie Van Leeuwenhoek">
        <title>Rhizobium rhizosphaerae sp. nov., a novel species isolated from rice rhizosphere.</title>
        <authorList>
            <person name="Zhao J.J."/>
            <person name="Zhang J."/>
            <person name="Zhang R.J."/>
            <person name="Zhang C.W."/>
            <person name="Yin H.Q."/>
            <person name="Zhang X.X."/>
        </authorList>
    </citation>
    <scope>NUCLEOTIDE SEQUENCE [LARGE SCALE GENOMIC DNA]</scope>
    <source>
        <strain evidence="8 9">S18K6</strain>
    </source>
</reference>
<evidence type="ECO:0000256" key="1">
    <source>
        <dbReference type="ARBA" id="ARBA00004651"/>
    </source>
</evidence>
<dbReference type="GO" id="GO:0005886">
    <property type="term" value="C:plasma membrane"/>
    <property type="evidence" value="ECO:0007669"/>
    <property type="project" value="UniProtKB-SubCell"/>
</dbReference>
<keyword evidence="4 6" id="KW-1133">Transmembrane helix</keyword>
<dbReference type="Pfam" id="PF00892">
    <property type="entry name" value="EamA"/>
    <property type="match status" value="2"/>
</dbReference>
<evidence type="ECO:0000256" key="6">
    <source>
        <dbReference type="SAM" id="Phobius"/>
    </source>
</evidence>
<proteinExistence type="predicted"/>
<dbReference type="SUPFAM" id="SSF103481">
    <property type="entry name" value="Multidrug resistance efflux transporter EmrE"/>
    <property type="match status" value="2"/>
</dbReference>
<accession>A0AAV3V587</accession>
<evidence type="ECO:0000313" key="8">
    <source>
        <dbReference type="EMBL" id="GAC11917.1"/>
    </source>
</evidence>
<keyword evidence="2" id="KW-1003">Cell membrane</keyword>
<dbReference type="AlphaFoldDB" id="A0AAV3V587"/>
<feature type="transmembrane region" description="Helical" evidence="6">
    <location>
        <begin position="232"/>
        <end position="250"/>
    </location>
</feature>
<sequence length="256" mass="28736">MVPGDTFLAVRFLLASAILFPFCFRQILKISIKRIFAVCSVGVILALSLQVWVYAVSITNSLSEGAFIMSLAMIIAPFTSWMIFRQRPQRAFWLALPIAIIGLALMTLTNSWQVEPSQWCFLISSTLLSVHFVFNKRVTVNISPLLSIFCQLLTVGIVSSVFAMFSKNVQFELNQNVIMWFIVSIVVATSIRYLLQTVGQFSVNMETAALIMILEPIWTLVLSMSLLDEVLAPQKLFGAGIIFMSLFVYVKLSRRG</sequence>
<feature type="transmembrane region" description="Helical" evidence="6">
    <location>
        <begin position="207"/>
        <end position="226"/>
    </location>
</feature>
<protein>
    <submittedName>
        <fullName evidence="8">Transporter, drug/metabolite exporter family protein</fullName>
    </submittedName>
</protein>
<dbReference type="PANTHER" id="PTHR42920:SF5">
    <property type="entry name" value="EAMA DOMAIN-CONTAINING PROTEIN"/>
    <property type="match status" value="1"/>
</dbReference>
<dbReference type="InterPro" id="IPR051258">
    <property type="entry name" value="Diverse_Substrate_Transporter"/>
</dbReference>
<feature type="transmembrane region" description="Helical" evidence="6">
    <location>
        <begin position="66"/>
        <end position="84"/>
    </location>
</feature>
<feature type="transmembrane region" description="Helical" evidence="6">
    <location>
        <begin position="35"/>
        <end position="54"/>
    </location>
</feature>
<evidence type="ECO:0000256" key="3">
    <source>
        <dbReference type="ARBA" id="ARBA00022692"/>
    </source>
</evidence>
<feature type="transmembrane region" description="Helical" evidence="6">
    <location>
        <begin position="177"/>
        <end position="195"/>
    </location>
</feature>
<feature type="domain" description="EamA" evidence="7">
    <location>
        <begin position="120"/>
        <end position="249"/>
    </location>
</feature>